<gene>
    <name evidence="15" type="primary">LOC115471356</name>
</gene>
<evidence type="ECO:0000256" key="5">
    <source>
        <dbReference type="ARBA" id="ARBA00022833"/>
    </source>
</evidence>
<dbReference type="FunFam" id="3.30.160.60:FF:001732">
    <property type="entry name" value="Zgc:162936"/>
    <property type="match status" value="1"/>
</dbReference>
<keyword evidence="4 10" id="KW-0863">Zinc-finger</keyword>
<evidence type="ECO:0000313" key="15">
    <source>
        <dbReference type="RefSeq" id="XP_030060917.1"/>
    </source>
</evidence>
<feature type="domain" description="C2H2-type" evidence="12">
    <location>
        <begin position="682"/>
        <end position="709"/>
    </location>
</feature>
<dbReference type="FunFam" id="3.30.160.60:FF:002343">
    <property type="entry name" value="Zinc finger protein 33A"/>
    <property type="match status" value="1"/>
</dbReference>
<dbReference type="FunFam" id="3.30.160.60:FF:001228">
    <property type="entry name" value="Zinc finger protein 236"/>
    <property type="match status" value="1"/>
</dbReference>
<feature type="domain" description="C2H2-type" evidence="12">
    <location>
        <begin position="544"/>
        <end position="570"/>
    </location>
</feature>
<reference evidence="15" key="1">
    <citation type="submission" date="2025-08" db="UniProtKB">
        <authorList>
            <consortium name="RefSeq"/>
        </authorList>
    </citation>
    <scope>IDENTIFICATION</scope>
</reference>
<dbReference type="PROSITE" id="PS50157">
    <property type="entry name" value="ZINC_FINGER_C2H2_2"/>
    <property type="match status" value="11"/>
</dbReference>
<keyword evidence="8" id="KW-0804">Transcription</keyword>
<dbReference type="PANTHER" id="PTHR23226:SF424">
    <property type="entry name" value="OOCYTE ZINC FINGER PROTEIN XLCOF6-LIKE ISOFORM X1"/>
    <property type="match status" value="1"/>
</dbReference>
<dbReference type="PROSITE" id="PS00028">
    <property type="entry name" value="ZINC_FINGER_C2H2_1"/>
    <property type="match status" value="8"/>
</dbReference>
<keyword evidence="9" id="KW-0539">Nucleus</keyword>
<dbReference type="GeneID" id="115471356"/>
<evidence type="ECO:0000256" key="2">
    <source>
        <dbReference type="ARBA" id="ARBA00022723"/>
    </source>
</evidence>
<feature type="compositionally biased region" description="Basic and acidic residues" evidence="11">
    <location>
        <begin position="230"/>
        <end position="246"/>
    </location>
</feature>
<keyword evidence="3" id="KW-0677">Repeat</keyword>
<keyword evidence="14" id="KW-1185">Reference proteome</keyword>
<dbReference type="FunFam" id="3.30.160.60:FF:000358">
    <property type="entry name" value="zinc finger protein 24"/>
    <property type="match status" value="2"/>
</dbReference>
<dbReference type="SUPFAM" id="SSF109640">
    <property type="entry name" value="KRAB domain (Kruppel-associated box)"/>
    <property type="match status" value="1"/>
</dbReference>
<evidence type="ECO:0000256" key="11">
    <source>
        <dbReference type="SAM" id="MobiDB-lite"/>
    </source>
</evidence>
<dbReference type="AlphaFoldDB" id="A0A6P7XZW2"/>
<dbReference type="FunFam" id="3.30.160.60:FF:002061">
    <property type="entry name" value="Uncharacterized protein"/>
    <property type="match status" value="1"/>
</dbReference>
<evidence type="ECO:0000256" key="6">
    <source>
        <dbReference type="ARBA" id="ARBA00023015"/>
    </source>
</evidence>
<evidence type="ECO:0000256" key="8">
    <source>
        <dbReference type="ARBA" id="ARBA00023163"/>
    </source>
</evidence>
<protein>
    <submittedName>
        <fullName evidence="15">Oocyte zinc finger protein XlCOF6-like</fullName>
    </submittedName>
</protein>
<dbReference type="GO" id="GO:0000981">
    <property type="term" value="F:DNA-binding transcription factor activity, RNA polymerase II-specific"/>
    <property type="evidence" value="ECO:0007669"/>
    <property type="project" value="TreeGrafter"/>
</dbReference>
<dbReference type="SMART" id="SM00355">
    <property type="entry name" value="ZnF_C2H2"/>
    <property type="match status" value="12"/>
</dbReference>
<proteinExistence type="predicted"/>
<dbReference type="InterPro" id="IPR036236">
    <property type="entry name" value="Znf_C2H2_sf"/>
</dbReference>
<feature type="domain" description="C2H2-type" evidence="12">
    <location>
        <begin position="571"/>
        <end position="598"/>
    </location>
</feature>
<dbReference type="Pfam" id="PF00096">
    <property type="entry name" value="zf-C2H2"/>
    <property type="match status" value="7"/>
</dbReference>
<evidence type="ECO:0000259" key="12">
    <source>
        <dbReference type="PROSITE" id="PS50157"/>
    </source>
</evidence>
<dbReference type="FunFam" id="3.30.160.60:FF:000706">
    <property type="entry name" value="Zinc finger protein"/>
    <property type="match status" value="1"/>
</dbReference>
<dbReference type="CDD" id="cd07765">
    <property type="entry name" value="KRAB_A-box"/>
    <property type="match status" value="1"/>
</dbReference>
<feature type="domain" description="C2H2-type" evidence="12">
    <location>
        <begin position="599"/>
        <end position="626"/>
    </location>
</feature>
<evidence type="ECO:0000256" key="9">
    <source>
        <dbReference type="ARBA" id="ARBA00023242"/>
    </source>
</evidence>
<feature type="domain" description="C2H2-type" evidence="12">
    <location>
        <begin position="404"/>
        <end position="431"/>
    </location>
</feature>
<dbReference type="PROSITE" id="PS50805">
    <property type="entry name" value="KRAB"/>
    <property type="match status" value="1"/>
</dbReference>
<dbReference type="PANTHER" id="PTHR23226">
    <property type="entry name" value="ZINC FINGER AND SCAN DOMAIN-CONTAINING"/>
    <property type="match status" value="1"/>
</dbReference>
<feature type="domain" description="KRAB" evidence="13">
    <location>
        <begin position="11"/>
        <end position="82"/>
    </location>
</feature>
<evidence type="ECO:0000259" key="13">
    <source>
        <dbReference type="PROSITE" id="PS50805"/>
    </source>
</evidence>
<sequence>MTALVSDQTLVTFRNVAAYFLEVEWNILGEWQKELYKKVIKEIHGILMSRGYSIVNPDVIFKIKKEDGKYFAQDCELKGKENLNDPTKSLPIVTSVFSLSVKQEEDLPFVDHPESETSEQTHPSVTSSHNIKPDILIQFEQEGFGTEPPGSEERGNLTTRVTCEELHEEDNQGCPADPTVEILKMEEVPVIDQLEGEEEDADTKNGLPVVTSVFSLSIKQEEDLPIMDHPESRTSEETHPLTDDGIRNNTKRIRMCDGQQKEELKHKDPSKDSPDLSADCEGGISNTVQTKVKAGAQKSERSKRQERNCNYCSKFVEPGGLKDERHFKSADTWETFTTDSNFVEHHISRLGTEVHDHQGIHKTNPSEYSGAYEKQFKNFESDKCFSQKCGLHQHKINYLGDKVFKCSECDKRFRQKKNLQLHKMDHTGDLLFKCTKYDKCFSQKSNLQRHEVTHMGEKPFKCSECAKSFTRKSSLQWHKMIHTGQKPFQCCECGKCFKRKVELQFHEVTHTGEKPYKCSECGKSFNRRSSLQRHKTVHMGHKPFKCECGKCFKRKVELQLHEVTHMGEKPFKCSECVKSFNRKSSLQRHTMIHKGDKPFQCTECDKCFFQKSKLQMHRMIHTGEKPYKCSECAKSFNRKSSLQRHKMVHIGHKLFKCECGKYFKSKAEQQFHEVTHRGDKLFKCSECAKRFTWKSSLQRHKMIHMGHKKFKCPEREAELQLHEVSHMGRQAIEMY</sequence>
<dbReference type="InterPro" id="IPR013087">
    <property type="entry name" value="Znf_C2H2_type"/>
</dbReference>
<dbReference type="OrthoDB" id="6236043at2759"/>
<dbReference type="Pfam" id="PF01352">
    <property type="entry name" value="KRAB"/>
    <property type="match status" value="1"/>
</dbReference>
<dbReference type="InParanoid" id="A0A6P7XZW2"/>
<evidence type="ECO:0000256" key="4">
    <source>
        <dbReference type="ARBA" id="ARBA00022771"/>
    </source>
</evidence>
<evidence type="ECO:0000256" key="1">
    <source>
        <dbReference type="ARBA" id="ARBA00004123"/>
    </source>
</evidence>
<dbReference type="KEGG" id="muo:115471356"/>
<feature type="domain" description="C2H2-type" evidence="12">
    <location>
        <begin position="488"/>
        <end position="515"/>
    </location>
</feature>
<dbReference type="SUPFAM" id="SSF57667">
    <property type="entry name" value="beta-beta-alpha zinc fingers"/>
    <property type="match status" value="6"/>
</dbReference>
<keyword evidence="7" id="KW-0238">DNA-binding</keyword>
<feature type="domain" description="C2H2-type" evidence="12">
    <location>
        <begin position="627"/>
        <end position="654"/>
    </location>
</feature>
<feature type="domain" description="C2H2-type" evidence="12">
    <location>
        <begin position="655"/>
        <end position="681"/>
    </location>
</feature>
<feature type="domain" description="C2H2-type" evidence="12">
    <location>
        <begin position="432"/>
        <end position="459"/>
    </location>
</feature>
<comment type="subcellular location">
    <subcellularLocation>
        <location evidence="1">Nucleus</location>
    </subcellularLocation>
</comment>
<dbReference type="SMART" id="SM00349">
    <property type="entry name" value="KRAB"/>
    <property type="match status" value="1"/>
</dbReference>
<dbReference type="GO" id="GO:0005634">
    <property type="term" value="C:nucleus"/>
    <property type="evidence" value="ECO:0007669"/>
    <property type="project" value="UniProtKB-SubCell"/>
</dbReference>
<feature type="domain" description="C2H2-type" evidence="12">
    <location>
        <begin position="516"/>
        <end position="543"/>
    </location>
</feature>
<dbReference type="GO" id="GO:0045893">
    <property type="term" value="P:positive regulation of DNA-templated transcription"/>
    <property type="evidence" value="ECO:0007669"/>
    <property type="project" value="UniProtKB-ARBA"/>
</dbReference>
<dbReference type="FunFam" id="3.30.160.60:FF:000295">
    <property type="entry name" value="zinc finger protein 19"/>
    <property type="match status" value="1"/>
</dbReference>
<dbReference type="Gene3D" id="6.10.140.140">
    <property type="match status" value="1"/>
</dbReference>
<evidence type="ECO:0000313" key="14">
    <source>
        <dbReference type="Proteomes" id="UP000515156"/>
    </source>
</evidence>
<evidence type="ECO:0000256" key="7">
    <source>
        <dbReference type="ARBA" id="ARBA00023125"/>
    </source>
</evidence>
<accession>A0A6P7XZW2</accession>
<dbReference type="GO" id="GO:0005694">
    <property type="term" value="C:chromosome"/>
    <property type="evidence" value="ECO:0007669"/>
    <property type="project" value="UniProtKB-ARBA"/>
</dbReference>
<dbReference type="GO" id="GO:0000978">
    <property type="term" value="F:RNA polymerase II cis-regulatory region sequence-specific DNA binding"/>
    <property type="evidence" value="ECO:0007669"/>
    <property type="project" value="TreeGrafter"/>
</dbReference>
<evidence type="ECO:0000256" key="3">
    <source>
        <dbReference type="ARBA" id="ARBA00022737"/>
    </source>
</evidence>
<organism evidence="14 15">
    <name type="scientific">Microcaecilia unicolor</name>
    <dbReference type="NCBI Taxonomy" id="1415580"/>
    <lineage>
        <taxon>Eukaryota</taxon>
        <taxon>Metazoa</taxon>
        <taxon>Chordata</taxon>
        <taxon>Craniata</taxon>
        <taxon>Vertebrata</taxon>
        <taxon>Euteleostomi</taxon>
        <taxon>Amphibia</taxon>
        <taxon>Gymnophiona</taxon>
        <taxon>Siphonopidae</taxon>
        <taxon>Microcaecilia</taxon>
    </lineage>
</organism>
<feature type="compositionally biased region" description="Basic and acidic residues" evidence="11">
    <location>
        <begin position="259"/>
        <end position="274"/>
    </location>
</feature>
<dbReference type="RefSeq" id="XP_030060917.1">
    <property type="nucleotide sequence ID" value="XM_030205057.1"/>
</dbReference>
<keyword evidence="2" id="KW-0479">Metal-binding</keyword>
<name>A0A6P7XZW2_9AMPH</name>
<dbReference type="InterPro" id="IPR036051">
    <property type="entry name" value="KRAB_dom_sf"/>
</dbReference>
<dbReference type="GO" id="GO:0008270">
    <property type="term" value="F:zinc ion binding"/>
    <property type="evidence" value="ECO:0007669"/>
    <property type="project" value="UniProtKB-KW"/>
</dbReference>
<dbReference type="Proteomes" id="UP000515156">
    <property type="component" value="Chromosome 1"/>
</dbReference>
<keyword evidence="5" id="KW-0862">Zinc</keyword>
<dbReference type="InterPro" id="IPR001909">
    <property type="entry name" value="KRAB"/>
</dbReference>
<evidence type="ECO:0000256" key="10">
    <source>
        <dbReference type="PROSITE-ProRule" id="PRU00042"/>
    </source>
</evidence>
<keyword evidence="6" id="KW-0805">Transcription regulation</keyword>
<feature type="region of interest" description="Disordered" evidence="11">
    <location>
        <begin position="230"/>
        <end position="284"/>
    </location>
</feature>
<feature type="domain" description="C2H2-type" evidence="12">
    <location>
        <begin position="460"/>
        <end position="487"/>
    </location>
</feature>
<dbReference type="Gene3D" id="3.30.160.60">
    <property type="entry name" value="Classic Zinc Finger"/>
    <property type="match status" value="10"/>
</dbReference>